<evidence type="ECO:0000259" key="1">
    <source>
        <dbReference type="SMART" id="SM00471"/>
    </source>
</evidence>
<protein>
    <submittedName>
        <fullName evidence="2">Metal-dependent phosphohydrolase</fullName>
    </submittedName>
</protein>
<keyword evidence="2" id="KW-0378">Hydrolase</keyword>
<dbReference type="Gene3D" id="1.10.3210.10">
    <property type="entry name" value="Hypothetical protein af1432"/>
    <property type="match status" value="1"/>
</dbReference>
<reference evidence="2 3" key="1">
    <citation type="submission" date="2019-07" db="EMBL/GenBank/DDBJ databases">
        <title>Whole genome shotgun sequence of Reyranella soli NBRC 108950.</title>
        <authorList>
            <person name="Hosoyama A."/>
            <person name="Uohara A."/>
            <person name="Ohji S."/>
            <person name="Ichikawa N."/>
        </authorList>
    </citation>
    <scope>NUCLEOTIDE SEQUENCE [LARGE SCALE GENOMIC DNA]</scope>
    <source>
        <strain evidence="2 3">NBRC 108950</strain>
    </source>
</reference>
<sequence>MLQTSSLLADSLADRLFETFVRSYGRAVSPQAELLGEAARLVIERLSLSDALYHTAEHTVLVTLVAQDILRGRRLRTDVPPDMWLHVVLAALTHDIGYLRGICRADTEHRFIANEKGDMIELPRGASDAALAPYHVDRGKICVRERFTFNPAIEPDRLAHNIELTRFPVPDDEDHAETDTEAAFVRAADLIGQLSDPLYPRKLNALFHEFEEIGINKKLGYATPADVADHYPRFFWSKVEPYLGDAVQALNMTSEGRMWLANLYSHVCVIEHGRQAMGPNQARAANNDGLVLRDLTTSAPRNR</sequence>
<dbReference type="SUPFAM" id="SSF109604">
    <property type="entry name" value="HD-domain/PDEase-like"/>
    <property type="match status" value="1"/>
</dbReference>
<dbReference type="EMBL" id="BKAJ01000005">
    <property type="protein sequence ID" value="GEP53278.1"/>
    <property type="molecule type" value="Genomic_DNA"/>
</dbReference>
<proteinExistence type="predicted"/>
<accession>A0A512N2R7</accession>
<dbReference type="InterPro" id="IPR003607">
    <property type="entry name" value="HD/PDEase_dom"/>
</dbReference>
<dbReference type="CDD" id="cd00077">
    <property type="entry name" value="HDc"/>
    <property type="match status" value="1"/>
</dbReference>
<name>A0A512N2R7_9HYPH</name>
<feature type="domain" description="HD/PDEase" evidence="1">
    <location>
        <begin position="51"/>
        <end position="203"/>
    </location>
</feature>
<dbReference type="AlphaFoldDB" id="A0A512N2R7"/>
<dbReference type="RefSeq" id="WP_174825908.1">
    <property type="nucleotide sequence ID" value="NZ_BKAJ01000005.1"/>
</dbReference>
<organism evidence="2 3">
    <name type="scientific">Reyranella soli</name>
    <dbReference type="NCBI Taxonomy" id="1230389"/>
    <lineage>
        <taxon>Bacteria</taxon>
        <taxon>Pseudomonadati</taxon>
        <taxon>Pseudomonadota</taxon>
        <taxon>Alphaproteobacteria</taxon>
        <taxon>Hyphomicrobiales</taxon>
        <taxon>Reyranellaceae</taxon>
        <taxon>Reyranella</taxon>
    </lineage>
</organism>
<comment type="caution">
    <text evidence="2">The sequence shown here is derived from an EMBL/GenBank/DDBJ whole genome shotgun (WGS) entry which is preliminary data.</text>
</comment>
<keyword evidence="3" id="KW-1185">Reference proteome</keyword>
<dbReference type="SMART" id="SM00471">
    <property type="entry name" value="HDc"/>
    <property type="match status" value="1"/>
</dbReference>
<evidence type="ECO:0000313" key="3">
    <source>
        <dbReference type="Proteomes" id="UP000321058"/>
    </source>
</evidence>
<gene>
    <name evidence="2" type="ORF">RSO01_04440</name>
</gene>
<evidence type="ECO:0000313" key="2">
    <source>
        <dbReference type="EMBL" id="GEP53278.1"/>
    </source>
</evidence>
<dbReference type="Proteomes" id="UP000321058">
    <property type="component" value="Unassembled WGS sequence"/>
</dbReference>
<dbReference type="GO" id="GO:0016787">
    <property type="term" value="F:hydrolase activity"/>
    <property type="evidence" value="ECO:0007669"/>
    <property type="project" value="UniProtKB-KW"/>
</dbReference>